<dbReference type="PANTHER" id="PTHR38451:SF1">
    <property type="entry name" value="TRNA (ADENINE(22)-N(1))-METHYLTRANSFERASE"/>
    <property type="match status" value="1"/>
</dbReference>
<keyword evidence="1" id="KW-0808">Transferase</keyword>
<proteinExistence type="predicted"/>
<sequence length="240" mass="26822">MIKLSPRLQIIYDMVPKCETVADVGCDHGYLTISLLENHIVNKAIAMDVNKGPLESAKVNVGQANLLDQVSFRLSDGLAKLDEAEADVICICGMGGALIKRILDARLMVAKSAKALILEPQSEYKALREYLVDNGFQFLDESLCTEEGKIYPIMKVTFSGEHTELSDAELEYGPIIIEKSPDLLQSLLEKNKREYTSILNKLESLQGEEVTDPIQHRKAILLNELELIKQVELKRRKSHG</sequence>
<reference evidence="2" key="1">
    <citation type="submission" date="2016-10" db="EMBL/GenBank/DDBJ databases">
        <authorList>
            <person name="Varghese N."/>
        </authorList>
    </citation>
    <scope>NUCLEOTIDE SEQUENCE [LARGE SCALE GENOMIC DNA]</scope>
    <source>
        <strain evidence="2">ACV-9</strain>
    </source>
</reference>
<name>A0A1H7K081_9FIRM</name>
<dbReference type="Gene3D" id="3.40.50.150">
    <property type="entry name" value="Vaccinia Virus protein VP39"/>
    <property type="match status" value="1"/>
</dbReference>
<dbReference type="PANTHER" id="PTHR38451">
    <property type="entry name" value="TRNA (ADENINE(22)-N(1))-METHYLTRANSFERASE"/>
    <property type="match status" value="1"/>
</dbReference>
<dbReference type="SUPFAM" id="SSF53335">
    <property type="entry name" value="S-adenosyl-L-methionine-dependent methyltransferases"/>
    <property type="match status" value="1"/>
</dbReference>
<dbReference type="EMBL" id="FNZX01000011">
    <property type="protein sequence ID" value="SEK79916.1"/>
    <property type="molecule type" value="Genomic_DNA"/>
</dbReference>
<dbReference type="InterPro" id="IPR006901">
    <property type="entry name" value="TrmK"/>
</dbReference>
<dbReference type="GO" id="GO:0160105">
    <property type="term" value="F:tRNA (adenine(22)-N1)-methyltransferase activity"/>
    <property type="evidence" value="ECO:0007669"/>
    <property type="project" value="InterPro"/>
</dbReference>
<protein>
    <submittedName>
        <fullName evidence="1">tRNA (Adenine22-N1)-methyltransferase</fullName>
    </submittedName>
</protein>
<dbReference type="CDD" id="cd02440">
    <property type="entry name" value="AdoMet_MTases"/>
    <property type="match status" value="1"/>
</dbReference>
<dbReference type="AlphaFoldDB" id="A0A1H7K081"/>
<keyword evidence="2" id="KW-1185">Reference proteome</keyword>
<dbReference type="PIRSF" id="PIRSF018637">
    <property type="entry name" value="TrmK"/>
    <property type="match status" value="1"/>
</dbReference>
<dbReference type="RefSeq" id="WP_083380711.1">
    <property type="nucleotide sequence ID" value="NZ_FNZX01000011.1"/>
</dbReference>
<accession>A0A1H7K081</accession>
<dbReference type="Pfam" id="PF04816">
    <property type="entry name" value="TrmK"/>
    <property type="match status" value="1"/>
</dbReference>
<organism evidence="1 2">
    <name type="scientific">Pseudobutyrivibrio ruminis</name>
    <dbReference type="NCBI Taxonomy" id="46206"/>
    <lineage>
        <taxon>Bacteria</taxon>
        <taxon>Bacillati</taxon>
        <taxon>Bacillota</taxon>
        <taxon>Clostridia</taxon>
        <taxon>Lachnospirales</taxon>
        <taxon>Lachnospiraceae</taxon>
        <taxon>Pseudobutyrivibrio</taxon>
    </lineage>
</organism>
<evidence type="ECO:0000313" key="1">
    <source>
        <dbReference type="EMBL" id="SEK79916.1"/>
    </source>
</evidence>
<keyword evidence="1" id="KW-0489">Methyltransferase</keyword>
<dbReference type="InterPro" id="IPR029063">
    <property type="entry name" value="SAM-dependent_MTases_sf"/>
</dbReference>
<dbReference type="Proteomes" id="UP000182321">
    <property type="component" value="Unassembled WGS sequence"/>
</dbReference>
<dbReference type="GO" id="GO:0032259">
    <property type="term" value="P:methylation"/>
    <property type="evidence" value="ECO:0007669"/>
    <property type="project" value="UniProtKB-KW"/>
</dbReference>
<evidence type="ECO:0000313" key="2">
    <source>
        <dbReference type="Proteomes" id="UP000182321"/>
    </source>
</evidence>
<gene>
    <name evidence="1" type="ORF">SAMN02910377_01849</name>
</gene>